<name>A0A3B1C2S9_9ZZZZ</name>
<reference evidence="1" key="1">
    <citation type="submission" date="2018-06" db="EMBL/GenBank/DDBJ databases">
        <authorList>
            <person name="Zhirakovskaya E."/>
        </authorList>
    </citation>
    <scope>NUCLEOTIDE SEQUENCE</scope>
</reference>
<accession>A0A3B1C2S9</accession>
<organism evidence="1">
    <name type="scientific">hydrothermal vent metagenome</name>
    <dbReference type="NCBI Taxonomy" id="652676"/>
    <lineage>
        <taxon>unclassified sequences</taxon>
        <taxon>metagenomes</taxon>
        <taxon>ecological metagenomes</taxon>
    </lineage>
</organism>
<dbReference type="EMBL" id="UOGB01000237">
    <property type="protein sequence ID" value="VAX22402.1"/>
    <property type="molecule type" value="Genomic_DNA"/>
</dbReference>
<feature type="non-terminal residue" evidence="1">
    <location>
        <position position="105"/>
    </location>
</feature>
<proteinExistence type="predicted"/>
<gene>
    <name evidence="1" type="ORF">MNBD_NITROSPINAE03-28</name>
</gene>
<sequence>MSLINDARKLAQTLLKQNCIDRVGFNHIISRQKDFEKVRAVTGKNGAVTKRTGAEAILFISELRVKSAGKPDGILSEEEIVEAIAKQYGIPFKKLDPLDLDIDIV</sequence>
<dbReference type="AlphaFoldDB" id="A0A3B1C2S9"/>
<protein>
    <submittedName>
        <fullName evidence="1">Uncharacterized protein</fullName>
    </submittedName>
</protein>
<evidence type="ECO:0000313" key="1">
    <source>
        <dbReference type="EMBL" id="VAX22402.1"/>
    </source>
</evidence>